<dbReference type="PANTHER" id="PTHR45947:SF3">
    <property type="entry name" value="SULFOQUINOVOSYL TRANSFERASE SQD2"/>
    <property type="match status" value="1"/>
</dbReference>
<feature type="domain" description="Glycosyl transferase family 1" evidence="1">
    <location>
        <begin position="185"/>
        <end position="338"/>
    </location>
</feature>
<dbReference type="SUPFAM" id="SSF53756">
    <property type="entry name" value="UDP-Glycosyltransferase/glycogen phosphorylase"/>
    <property type="match status" value="1"/>
</dbReference>
<dbReference type="Pfam" id="PF00534">
    <property type="entry name" value="Glycos_transf_1"/>
    <property type="match status" value="1"/>
</dbReference>
<keyword evidence="4" id="KW-1185">Reference proteome</keyword>
<dbReference type="InterPro" id="IPR028098">
    <property type="entry name" value="Glyco_trans_4-like_N"/>
</dbReference>
<proteinExistence type="predicted"/>
<comment type="caution">
    <text evidence="3">The sequence shown here is derived from an EMBL/GenBank/DDBJ whole genome shotgun (WGS) entry which is preliminary data.</text>
</comment>
<evidence type="ECO:0000313" key="3">
    <source>
        <dbReference type="EMBL" id="MBO0477310.1"/>
    </source>
</evidence>
<dbReference type="RefSeq" id="WP_206967158.1">
    <property type="nucleotide sequence ID" value="NZ_JAFLVX010000024.1"/>
</dbReference>
<evidence type="ECO:0000313" key="4">
    <source>
        <dbReference type="Proteomes" id="UP000664857"/>
    </source>
</evidence>
<dbReference type="PANTHER" id="PTHR45947">
    <property type="entry name" value="SULFOQUINOVOSYL TRANSFERASE SQD2"/>
    <property type="match status" value="1"/>
</dbReference>
<accession>A0ABS3HU77</accession>
<feature type="domain" description="Glycosyltransferase subfamily 4-like N-terminal" evidence="2">
    <location>
        <begin position="14"/>
        <end position="171"/>
    </location>
</feature>
<sequence length="365" mass="42334">MTKVLHVLGYMPVGGVGSLLLGLKKNINDDIEMDCLLFKSSKKSNFSEEWTRLGGKLKIIPFELKVRNYFKIRKYINDFFKDSNYDIVHLHSPNLGFIIFPISKKHNVRIRILHSHSTIHSEKKIRNYRNSILVRLGNRKASYRVACSQDAGDFLFSGKEFLFLPNGIDVKKFLYSNYTRKVMRENISEDTKIIGMIGNLTPIKNQQFILKLAPQLLKKNSNISFWFIGEGIDRNKLEEFVEQQQLSENVKFLGRRDDISNLLQAIDIFVMPSEYEGFGISAIEAQAAGLPCIVSKGVPNEIKISDYVKFISLKDTEKWINQLEFFLSLNICREEINYQIEQSIYNIENSTQILKNYYLKLMEEN</sequence>
<protein>
    <submittedName>
        <fullName evidence="3">Glycosyltransferase</fullName>
    </submittedName>
</protein>
<name>A0ABS3HU77_9ENTE</name>
<reference evidence="3 4" key="1">
    <citation type="submission" date="2021-03" db="EMBL/GenBank/DDBJ databases">
        <title>Enterococcal diversity collection.</title>
        <authorList>
            <person name="Gilmore M.S."/>
            <person name="Schwartzman J."/>
            <person name="Van Tyne D."/>
            <person name="Martin M."/>
            <person name="Earl A.M."/>
            <person name="Manson A.L."/>
            <person name="Straub T."/>
            <person name="Salamzade R."/>
            <person name="Saavedra J."/>
            <person name="Lebreton F."/>
            <person name="Prichula J."/>
            <person name="Schaufler K."/>
            <person name="Gaca A."/>
            <person name="Sgardioli B."/>
            <person name="Wagenaar J."/>
            <person name="Strong T."/>
        </authorList>
    </citation>
    <scope>NUCLEOTIDE SEQUENCE [LARGE SCALE GENOMIC DNA]</scope>
    <source>
        <strain evidence="3 4">DIV0080</strain>
    </source>
</reference>
<dbReference type="Pfam" id="PF13439">
    <property type="entry name" value="Glyco_transf_4"/>
    <property type="match status" value="1"/>
</dbReference>
<dbReference type="Proteomes" id="UP000664857">
    <property type="component" value="Unassembled WGS sequence"/>
</dbReference>
<dbReference type="InterPro" id="IPR050194">
    <property type="entry name" value="Glycosyltransferase_grp1"/>
</dbReference>
<organism evidence="3 4">
    <name type="scientific">Candidatus Vagococcus giribetii</name>
    <dbReference type="NCBI Taxonomy" id="2230876"/>
    <lineage>
        <taxon>Bacteria</taxon>
        <taxon>Bacillati</taxon>
        <taxon>Bacillota</taxon>
        <taxon>Bacilli</taxon>
        <taxon>Lactobacillales</taxon>
        <taxon>Enterococcaceae</taxon>
        <taxon>Vagococcus</taxon>
    </lineage>
</organism>
<dbReference type="EMBL" id="JAFLVX010000024">
    <property type="protein sequence ID" value="MBO0477310.1"/>
    <property type="molecule type" value="Genomic_DNA"/>
</dbReference>
<gene>
    <name evidence="3" type="ORF">DOK76_09515</name>
</gene>
<dbReference type="Gene3D" id="3.40.50.2000">
    <property type="entry name" value="Glycogen Phosphorylase B"/>
    <property type="match status" value="2"/>
</dbReference>
<dbReference type="InterPro" id="IPR001296">
    <property type="entry name" value="Glyco_trans_1"/>
</dbReference>
<evidence type="ECO:0000259" key="1">
    <source>
        <dbReference type="Pfam" id="PF00534"/>
    </source>
</evidence>
<evidence type="ECO:0000259" key="2">
    <source>
        <dbReference type="Pfam" id="PF13439"/>
    </source>
</evidence>